<dbReference type="PANTHER" id="PTHR22796:SF1">
    <property type="entry name" value="VWFA DOMAIN-CONTAINING PROTEIN"/>
    <property type="match status" value="1"/>
</dbReference>
<comment type="caution">
    <text evidence="1">The sequence shown here is derived from an EMBL/GenBank/DDBJ whole genome shotgun (WGS) entry which is preliminary data.</text>
</comment>
<evidence type="ECO:0000313" key="1">
    <source>
        <dbReference type="EMBL" id="KAL3698231.1"/>
    </source>
</evidence>
<accession>A0ABD3I7J8</accession>
<dbReference type="Gene3D" id="3.40.50.300">
    <property type="entry name" value="P-loop containing nucleotide triphosphate hydrolases"/>
    <property type="match status" value="1"/>
</dbReference>
<dbReference type="InterPro" id="IPR027417">
    <property type="entry name" value="P-loop_NTPase"/>
</dbReference>
<keyword evidence="2" id="KW-1185">Reference proteome</keyword>
<organism evidence="1 2">
    <name type="scientific">Riccia sorocarpa</name>
    <dbReference type="NCBI Taxonomy" id="122646"/>
    <lineage>
        <taxon>Eukaryota</taxon>
        <taxon>Viridiplantae</taxon>
        <taxon>Streptophyta</taxon>
        <taxon>Embryophyta</taxon>
        <taxon>Marchantiophyta</taxon>
        <taxon>Marchantiopsida</taxon>
        <taxon>Marchantiidae</taxon>
        <taxon>Marchantiales</taxon>
        <taxon>Ricciaceae</taxon>
        <taxon>Riccia</taxon>
    </lineage>
</organism>
<dbReference type="Proteomes" id="UP001633002">
    <property type="component" value="Unassembled WGS sequence"/>
</dbReference>
<evidence type="ECO:0008006" key="3">
    <source>
        <dbReference type="Google" id="ProtNLM"/>
    </source>
</evidence>
<dbReference type="AlphaFoldDB" id="A0ABD3I7J8"/>
<protein>
    <recommendedName>
        <fullName evidence="3">GB1/RHD3-type G domain-containing protein</fullName>
    </recommendedName>
</protein>
<sequence length="242" mass="27410">MGNWMRHLMCLVPQIARAENNCLQPMNDGLQLSTSVDFVDAISLANVVKFGLYEAVINDWVGPIKVISSMGKQRVLYILLDFEGLGSFERSEQEDMLLSILNAAFSNITIFNKKDFHLDKETEAVFQRFQNGVSLVKADSKLFRGLFHMAIKDVDNSDVEDLKKEFCSKIQQICSKSQENFLTKMYGGSVEICAMPFFNRPEYHESIRDIAVVVDEIPGSYSIGKAFLRDVKLIISQITTKD</sequence>
<dbReference type="PANTHER" id="PTHR22796">
    <property type="entry name" value="URG4-RELATED"/>
    <property type="match status" value="1"/>
</dbReference>
<dbReference type="EMBL" id="JBJQOH010000002">
    <property type="protein sequence ID" value="KAL3698231.1"/>
    <property type="molecule type" value="Genomic_DNA"/>
</dbReference>
<evidence type="ECO:0000313" key="2">
    <source>
        <dbReference type="Proteomes" id="UP001633002"/>
    </source>
</evidence>
<name>A0ABD3I7J8_9MARC</name>
<proteinExistence type="predicted"/>
<reference evidence="1 2" key="1">
    <citation type="submission" date="2024-09" db="EMBL/GenBank/DDBJ databases">
        <title>Chromosome-scale assembly of Riccia sorocarpa.</title>
        <authorList>
            <person name="Paukszto L."/>
        </authorList>
    </citation>
    <scope>NUCLEOTIDE SEQUENCE [LARGE SCALE GENOMIC DNA]</scope>
    <source>
        <strain evidence="1">LP-2024</strain>
        <tissue evidence="1">Aerial parts of the thallus</tissue>
    </source>
</reference>
<gene>
    <name evidence="1" type="ORF">R1sor_012307</name>
</gene>